<dbReference type="InterPro" id="IPR028082">
    <property type="entry name" value="Peripla_BP_I"/>
</dbReference>
<dbReference type="InterPro" id="IPR003760">
    <property type="entry name" value="PnrA-like"/>
</dbReference>
<accession>A0A6J5YD00</accession>
<dbReference type="CDD" id="cd19963">
    <property type="entry name" value="PBP1_BMP-like"/>
    <property type="match status" value="1"/>
</dbReference>
<organism evidence="3">
    <name type="scientific">freshwater metagenome</name>
    <dbReference type="NCBI Taxonomy" id="449393"/>
    <lineage>
        <taxon>unclassified sequences</taxon>
        <taxon>metagenomes</taxon>
        <taxon>ecological metagenomes</taxon>
    </lineage>
</organism>
<dbReference type="Gene3D" id="3.40.50.2300">
    <property type="match status" value="2"/>
</dbReference>
<sequence length="397" mass="42414">MSNEEIMVSRGSTSSRRTVRKAGIATIALVAVLGLFTAACSSSKSSDDTAKPSGPTKAAWIYVGPINDGGWTQAHNRGREDAAKALGANLESTYKENVPEGPATAQVIDDLVKDGNTVIFATSYGFKDAMQAAAKKYPEVKFVQATGDDITINGASSVSSNYDEYWGAGEDTQYLAGMAAGAATKNNVIGVEAPFPIPEIIRQINGFALGAQSVNPAATVKVVWTKSWFDPAAERQAAESLVASGVDVIFSHQDSPTAGEVAKANNIPWVGYDSDQSAAYPTVWLTTAVYNWGPYYTEKLNSIRDGKWSQENYYGTIGDEFTTMAPFGAIVSAESKSAIQAEQAKAASTKSFGWYWGLSDREDQDGKVQIKKGQTLTLKDLYTMSYFVKGIDGSPKG</sequence>
<dbReference type="EMBL" id="CAEMXZ010000004">
    <property type="protein sequence ID" value="CAB4322426.1"/>
    <property type="molecule type" value="Genomic_DNA"/>
</dbReference>
<dbReference type="SUPFAM" id="SSF53822">
    <property type="entry name" value="Periplasmic binding protein-like I"/>
    <property type="match status" value="1"/>
</dbReference>
<dbReference type="GO" id="GO:0005886">
    <property type="term" value="C:plasma membrane"/>
    <property type="evidence" value="ECO:0007669"/>
    <property type="project" value="InterPro"/>
</dbReference>
<evidence type="ECO:0000256" key="1">
    <source>
        <dbReference type="ARBA" id="ARBA00022729"/>
    </source>
</evidence>
<feature type="domain" description="ABC transporter substrate-binding protein PnrA-like" evidence="2">
    <location>
        <begin position="57"/>
        <end position="308"/>
    </location>
</feature>
<name>A0A6J5YD00_9ZZZZ</name>
<keyword evidence="1" id="KW-0732">Signal</keyword>
<protein>
    <submittedName>
        <fullName evidence="3">Unannotated protein</fullName>
    </submittedName>
</protein>
<evidence type="ECO:0000313" key="4">
    <source>
        <dbReference type="EMBL" id="CAB4921504.1"/>
    </source>
</evidence>
<dbReference type="PANTHER" id="PTHR43208">
    <property type="entry name" value="ABC TRANSPORTER SUBSTRATE-BINDING PROTEIN"/>
    <property type="match status" value="1"/>
</dbReference>
<reference evidence="3" key="1">
    <citation type="submission" date="2020-05" db="EMBL/GenBank/DDBJ databases">
        <authorList>
            <person name="Chiriac C."/>
            <person name="Salcher M."/>
            <person name="Ghai R."/>
            <person name="Kavagutti S V."/>
        </authorList>
    </citation>
    <scope>NUCLEOTIDE SEQUENCE</scope>
</reference>
<dbReference type="Pfam" id="PF02608">
    <property type="entry name" value="Bmp"/>
    <property type="match status" value="1"/>
</dbReference>
<dbReference type="AlphaFoldDB" id="A0A6J5YD00"/>
<dbReference type="InterPro" id="IPR052910">
    <property type="entry name" value="ABC-Purine-Binding"/>
</dbReference>
<gene>
    <name evidence="3" type="ORF">UFOPK1392_00160</name>
    <name evidence="4" type="ORF">UFOPK3733_00099</name>
</gene>
<evidence type="ECO:0000313" key="3">
    <source>
        <dbReference type="EMBL" id="CAB4322426.1"/>
    </source>
</evidence>
<dbReference type="EMBL" id="CAFBNC010000002">
    <property type="protein sequence ID" value="CAB4921504.1"/>
    <property type="molecule type" value="Genomic_DNA"/>
</dbReference>
<proteinExistence type="predicted"/>
<dbReference type="PANTHER" id="PTHR43208:SF1">
    <property type="entry name" value="ABC TRANSPORTER SUBSTRATE-BINDING PROTEIN"/>
    <property type="match status" value="1"/>
</dbReference>
<evidence type="ECO:0000259" key="2">
    <source>
        <dbReference type="Pfam" id="PF02608"/>
    </source>
</evidence>